<evidence type="ECO:0000313" key="2">
    <source>
        <dbReference type="EMBL" id="MBX13867.1"/>
    </source>
</evidence>
<feature type="transmembrane region" description="Helical" evidence="1">
    <location>
        <begin position="97"/>
        <end position="121"/>
    </location>
</feature>
<proteinExistence type="predicted"/>
<accession>A0A2P2L7B5</accession>
<organism evidence="2">
    <name type="scientific">Rhizophora mucronata</name>
    <name type="common">Asiatic mangrove</name>
    <dbReference type="NCBI Taxonomy" id="61149"/>
    <lineage>
        <taxon>Eukaryota</taxon>
        <taxon>Viridiplantae</taxon>
        <taxon>Streptophyta</taxon>
        <taxon>Embryophyta</taxon>
        <taxon>Tracheophyta</taxon>
        <taxon>Spermatophyta</taxon>
        <taxon>Magnoliopsida</taxon>
        <taxon>eudicotyledons</taxon>
        <taxon>Gunneridae</taxon>
        <taxon>Pentapetalae</taxon>
        <taxon>rosids</taxon>
        <taxon>fabids</taxon>
        <taxon>Malpighiales</taxon>
        <taxon>Rhizophoraceae</taxon>
        <taxon>Rhizophora</taxon>
    </lineage>
</organism>
<evidence type="ECO:0000256" key="1">
    <source>
        <dbReference type="SAM" id="Phobius"/>
    </source>
</evidence>
<keyword evidence="2" id="KW-0378">Hydrolase</keyword>
<keyword evidence="1" id="KW-0472">Membrane</keyword>
<dbReference type="AlphaFoldDB" id="A0A2P2L7B5"/>
<reference evidence="2" key="1">
    <citation type="submission" date="2018-02" db="EMBL/GenBank/DDBJ databases">
        <title>Rhizophora mucronata_Transcriptome.</title>
        <authorList>
            <person name="Meera S.P."/>
            <person name="Sreeshan A."/>
            <person name="Augustine A."/>
        </authorList>
    </citation>
    <scope>NUCLEOTIDE SEQUENCE</scope>
    <source>
        <tissue evidence="2">Leaf</tissue>
    </source>
</reference>
<protein>
    <submittedName>
        <fullName evidence="2">Ubiquitin carboxyl-terminal hydrolase 17</fullName>
    </submittedName>
</protein>
<dbReference type="EMBL" id="GGEC01033383">
    <property type="protein sequence ID" value="MBX13867.1"/>
    <property type="molecule type" value="Transcribed_RNA"/>
</dbReference>
<name>A0A2P2L7B5_RHIMU</name>
<keyword evidence="1" id="KW-0812">Transmembrane</keyword>
<keyword evidence="1" id="KW-1133">Transmembrane helix</keyword>
<sequence>MLLAGDLGFSSLVLVVCLVFPVASLVIRRKWRLSVARTEEVRRLLVLASEEAARAELEATISHAAVSVPVSPNNYQCAVCYCPTTTRCARCKSVRYWYVHFLLTVKLFFLFCLVNFFLLTFDFHGV</sequence>
<feature type="transmembrane region" description="Helical" evidence="1">
    <location>
        <begin position="6"/>
        <end position="27"/>
    </location>
</feature>
<dbReference type="GO" id="GO:0016787">
    <property type="term" value="F:hydrolase activity"/>
    <property type="evidence" value="ECO:0007669"/>
    <property type="project" value="UniProtKB-KW"/>
</dbReference>